<reference evidence="1 2" key="1">
    <citation type="submission" date="2017-05" db="EMBL/GenBank/DDBJ databases">
        <title>Draft genome sequence of Elsinoe australis.</title>
        <authorList>
            <person name="Cheng Q."/>
        </authorList>
    </citation>
    <scope>NUCLEOTIDE SEQUENCE [LARGE SCALE GENOMIC DNA]</scope>
    <source>
        <strain evidence="1 2">NL1</strain>
    </source>
</reference>
<accession>A0A2P8A6G5</accession>
<organism evidence="1 2">
    <name type="scientific">Elsinoe australis</name>
    <dbReference type="NCBI Taxonomy" id="40998"/>
    <lineage>
        <taxon>Eukaryota</taxon>
        <taxon>Fungi</taxon>
        <taxon>Dikarya</taxon>
        <taxon>Ascomycota</taxon>
        <taxon>Pezizomycotina</taxon>
        <taxon>Dothideomycetes</taxon>
        <taxon>Dothideomycetidae</taxon>
        <taxon>Myriangiales</taxon>
        <taxon>Elsinoaceae</taxon>
        <taxon>Elsinoe</taxon>
    </lineage>
</organism>
<dbReference type="AlphaFoldDB" id="A0A2P8A6G5"/>
<keyword evidence="1" id="KW-0418">Kinase</keyword>
<evidence type="ECO:0000313" key="1">
    <source>
        <dbReference type="EMBL" id="PSK56066.1"/>
    </source>
</evidence>
<proteinExistence type="predicted"/>
<dbReference type="GO" id="GO:0016301">
    <property type="term" value="F:kinase activity"/>
    <property type="evidence" value="ECO:0007669"/>
    <property type="project" value="UniProtKB-KW"/>
</dbReference>
<comment type="caution">
    <text evidence="1">The sequence shown here is derived from an EMBL/GenBank/DDBJ whole genome shotgun (WGS) entry which is preliminary data.</text>
</comment>
<dbReference type="Proteomes" id="UP000243723">
    <property type="component" value="Unassembled WGS sequence"/>
</dbReference>
<gene>
    <name evidence="1" type="ORF">B9Z65_4944</name>
</gene>
<name>A0A2P8A6G5_9PEZI</name>
<sequence>MNIHKSQHPRRNHKGVKNTVAVLDMCVESMALDPTNKAELAKLRREMHNTDQLGKRIKMMTEAIGNGFAFAIA</sequence>
<dbReference type="EMBL" id="NHZQ01000066">
    <property type="protein sequence ID" value="PSK56066.1"/>
    <property type="molecule type" value="Genomic_DNA"/>
</dbReference>
<protein>
    <submittedName>
        <fullName evidence="1">CTD kinase subunit alpha</fullName>
    </submittedName>
</protein>
<keyword evidence="2" id="KW-1185">Reference proteome</keyword>
<evidence type="ECO:0000313" key="2">
    <source>
        <dbReference type="Proteomes" id="UP000243723"/>
    </source>
</evidence>
<keyword evidence="1" id="KW-0808">Transferase</keyword>